<dbReference type="InterPro" id="IPR009057">
    <property type="entry name" value="Homeodomain-like_sf"/>
</dbReference>
<dbReference type="SUPFAM" id="SSF46689">
    <property type="entry name" value="Homeodomain-like"/>
    <property type="match status" value="2"/>
</dbReference>
<dbReference type="InterPro" id="IPR003313">
    <property type="entry name" value="AraC-bd"/>
</dbReference>
<reference evidence="6" key="1">
    <citation type="submission" date="2017-11" db="EMBL/GenBank/DDBJ databases">
        <authorList>
            <person name="Kuznetsova I."/>
            <person name="Sazanova A."/>
            <person name="Chirak E."/>
            <person name="Safronova V."/>
            <person name="Willems A."/>
        </authorList>
    </citation>
    <scope>NUCLEOTIDE SEQUENCE [LARGE SCALE GENOMIC DNA]</scope>
    <source>
        <strain evidence="6">PEPV15</strain>
    </source>
</reference>
<sequence>MSSHGSLDRLRTSLHVQIEHDRSVEVVQGKRHRWSFRAHYHSGDELVTISEGRARLRTASGYRDFEAGETGLVPAGTVHRFEALDREGWAFCSRFVSGPNVVWKGGRSAIIERVTQELSTRPTLQTDVVSVANACAVSPGHLSRIFRNQVGTSLHNFHVVLALHKAKKLLQQRESLVEAALDGGFFDQAHFTREFVRMIGLTPGSFRNAWAAAV</sequence>
<dbReference type="AlphaFoldDB" id="A0A2P7AS57"/>
<dbReference type="PANTHER" id="PTHR46796">
    <property type="entry name" value="HTH-TYPE TRANSCRIPTIONAL ACTIVATOR RHAS-RELATED"/>
    <property type="match status" value="1"/>
</dbReference>
<dbReference type="Gene3D" id="1.10.10.60">
    <property type="entry name" value="Homeodomain-like"/>
    <property type="match status" value="1"/>
</dbReference>
<keyword evidence="6" id="KW-1185">Reference proteome</keyword>
<accession>A0A2P7AS57</accession>
<comment type="caution">
    <text evidence="5">The sequence shown here is derived from an EMBL/GenBank/DDBJ whole genome shotgun (WGS) entry which is preliminary data.</text>
</comment>
<keyword evidence="1" id="KW-0805">Transcription regulation</keyword>
<keyword evidence="3" id="KW-0804">Transcription</keyword>
<dbReference type="InterPro" id="IPR050204">
    <property type="entry name" value="AraC_XylS_family_regulators"/>
</dbReference>
<dbReference type="RefSeq" id="WP_106717776.1">
    <property type="nucleotide sequence ID" value="NZ_JACHXT010000003.1"/>
</dbReference>
<dbReference type="Pfam" id="PF02311">
    <property type="entry name" value="AraC_binding"/>
    <property type="match status" value="1"/>
</dbReference>
<dbReference type="Proteomes" id="UP000241158">
    <property type="component" value="Unassembled WGS sequence"/>
</dbReference>
<evidence type="ECO:0000256" key="1">
    <source>
        <dbReference type="ARBA" id="ARBA00023015"/>
    </source>
</evidence>
<dbReference type="Gene3D" id="2.60.120.10">
    <property type="entry name" value="Jelly Rolls"/>
    <property type="match status" value="1"/>
</dbReference>
<organism evidence="5 6">
    <name type="scientific">Phyllobacterium endophyticum</name>
    <dbReference type="NCBI Taxonomy" id="1149773"/>
    <lineage>
        <taxon>Bacteria</taxon>
        <taxon>Pseudomonadati</taxon>
        <taxon>Pseudomonadota</taxon>
        <taxon>Alphaproteobacteria</taxon>
        <taxon>Hyphomicrobiales</taxon>
        <taxon>Phyllobacteriaceae</taxon>
        <taxon>Phyllobacterium</taxon>
    </lineage>
</organism>
<dbReference type="CDD" id="cd02208">
    <property type="entry name" value="cupin_RmlC-like"/>
    <property type="match status" value="1"/>
</dbReference>
<dbReference type="InterPro" id="IPR018060">
    <property type="entry name" value="HTH_AraC"/>
</dbReference>
<gene>
    <name evidence="5" type="ORF">CU100_17155</name>
</gene>
<dbReference type="OrthoDB" id="110167at2"/>
<evidence type="ECO:0000313" key="5">
    <source>
        <dbReference type="EMBL" id="PSH57010.1"/>
    </source>
</evidence>
<dbReference type="SUPFAM" id="SSF51182">
    <property type="entry name" value="RmlC-like cupins"/>
    <property type="match status" value="1"/>
</dbReference>
<dbReference type="Pfam" id="PF12833">
    <property type="entry name" value="HTH_18"/>
    <property type="match status" value="1"/>
</dbReference>
<name>A0A2P7AS57_9HYPH</name>
<dbReference type="SMART" id="SM00342">
    <property type="entry name" value="HTH_ARAC"/>
    <property type="match status" value="1"/>
</dbReference>
<proteinExistence type="predicted"/>
<keyword evidence="2" id="KW-0238">DNA-binding</keyword>
<evidence type="ECO:0000259" key="4">
    <source>
        <dbReference type="PROSITE" id="PS01124"/>
    </source>
</evidence>
<evidence type="ECO:0000256" key="3">
    <source>
        <dbReference type="ARBA" id="ARBA00023163"/>
    </source>
</evidence>
<feature type="domain" description="HTH araC/xylS-type" evidence="4">
    <location>
        <begin position="108"/>
        <end position="209"/>
    </location>
</feature>
<dbReference type="InterPro" id="IPR011051">
    <property type="entry name" value="RmlC_Cupin_sf"/>
</dbReference>
<dbReference type="GO" id="GO:0043565">
    <property type="term" value="F:sequence-specific DNA binding"/>
    <property type="evidence" value="ECO:0007669"/>
    <property type="project" value="InterPro"/>
</dbReference>
<protein>
    <submittedName>
        <fullName evidence="5">AraC family transcriptional regulator</fullName>
    </submittedName>
</protein>
<dbReference type="PROSITE" id="PS01124">
    <property type="entry name" value="HTH_ARAC_FAMILY_2"/>
    <property type="match status" value="1"/>
</dbReference>
<dbReference type="InterPro" id="IPR014710">
    <property type="entry name" value="RmlC-like_jellyroll"/>
</dbReference>
<evidence type="ECO:0000256" key="2">
    <source>
        <dbReference type="ARBA" id="ARBA00023125"/>
    </source>
</evidence>
<dbReference type="GO" id="GO:0003700">
    <property type="term" value="F:DNA-binding transcription factor activity"/>
    <property type="evidence" value="ECO:0007669"/>
    <property type="project" value="InterPro"/>
</dbReference>
<evidence type="ECO:0000313" key="6">
    <source>
        <dbReference type="Proteomes" id="UP000241158"/>
    </source>
</evidence>
<dbReference type="EMBL" id="PGGN01000003">
    <property type="protein sequence ID" value="PSH57010.1"/>
    <property type="molecule type" value="Genomic_DNA"/>
</dbReference>